<protein>
    <submittedName>
        <fullName evidence="1">Uncharacterized protein</fullName>
    </submittedName>
</protein>
<dbReference type="Proteomes" id="UP000283634">
    <property type="component" value="Unassembled WGS sequence"/>
</dbReference>
<dbReference type="EMBL" id="MKGL01000465">
    <property type="protein sequence ID" value="RNE98423.1"/>
    <property type="molecule type" value="Genomic_DNA"/>
</dbReference>
<reference evidence="1 2" key="1">
    <citation type="journal article" date="2018" name="BMC Genomics">
        <title>Genomic comparison of Trypanosoma conorhini and Trypanosoma rangeli to Trypanosoma cruzi strains of high and low virulence.</title>
        <authorList>
            <person name="Bradwell K.R."/>
            <person name="Koparde V.N."/>
            <person name="Matveyev A.V."/>
            <person name="Serrano M.G."/>
            <person name="Alves J.M."/>
            <person name="Parikh H."/>
            <person name="Huang B."/>
            <person name="Lee V."/>
            <person name="Espinosa-Alvarez O."/>
            <person name="Ortiz P.A."/>
            <person name="Costa-Martins A.G."/>
            <person name="Teixeira M.M."/>
            <person name="Buck G.A."/>
        </authorList>
    </citation>
    <scope>NUCLEOTIDE SEQUENCE [LARGE SCALE GENOMIC DNA]</scope>
    <source>
        <strain evidence="1 2">AM80</strain>
    </source>
</reference>
<proteinExistence type="predicted"/>
<keyword evidence="2" id="KW-1185">Reference proteome</keyword>
<gene>
    <name evidence="1" type="ORF">TraAM80_08822</name>
</gene>
<sequence>MRCSLLETRGEIKTRYKSVSSFQGYSLVEADGMMVALALAAYNDCGAVYADIWAKLQPYRDGNKFVQDATREERRETLRVTKLFEEEGRDSRVLSPKAVVKENKNISYCVKQHLDRHHLELFAAWVPQAFWVGWW</sequence>
<dbReference type="Gene3D" id="2.120.10.10">
    <property type="match status" value="1"/>
</dbReference>
<dbReference type="GeneID" id="40332755"/>
<evidence type="ECO:0000313" key="2">
    <source>
        <dbReference type="Proteomes" id="UP000283634"/>
    </source>
</evidence>
<name>A0A422MYY7_TRYRA</name>
<organism evidence="1 2">
    <name type="scientific">Trypanosoma rangeli</name>
    <dbReference type="NCBI Taxonomy" id="5698"/>
    <lineage>
        <taxon>Eukaryota</taxon>
        <taxon>Discoba</taxon>
        <taxon>Euglenozoa</taxon>
        <taxon>Kinetoplastea</taxon>
        <taxon>Metakinetoplastina</taxon>
        <taxon>Trypanosomatida</taxon>
        <taxon>Trypanosomatidae</taxon>
        <taxon>Trypanosoma</taxon>
        <taxon>Herpetosoma</taxon>
    </lineage>
</organism>
<accession>A0A422MYY7</accession>
<dbReference type="AlphaFoldDB" id="A0A422MYY7"/>
<evidence type="ECO:0000313" key="1">
    <source>
        <dbReference type="EMBL" id="RNE98423.1"/>
    </source>
</evidence>
<dbReference type="RefSeq" id="XP_029234630.1">
    <property type="nucleotide sequence ID" value="XM_029385548.1"/>
</dbReference>
<comment type="caution">
    <text evidence="1">The sequence shown here is derived from an EMBL/GenBank/DDBJ whole genome shotgun (WGS) entry which is preliminary data.</text>
</comment>